<dbReference type="AlphaFoldDB" id="A0A834WDM4"/>
<name>A0A834WDM4_9FABA</name>
<keyword evidence="3" id="KW-0808">Transferase</keyword>
<dbReference type="GO" id="GO:0035251">
    <property type="term" value="F:UDP-glucosyltransferase activity"/>
    <property type="evidence" value="ECO:0007669"/>
    <property type="project" value="TreeGrafter"/>
</dbReference>
<accession>A0A834WDM4</accession>
<dbReference type="PANTHER" id="PTHR48047:SF143">
    <property type="entry name" value="UDP-GLYCOSYLTRANSFERASE 73D1"/>
    <property type="match status" value="1"/>
</dbReference>
<dbReference type="Proteomes" id="UP000634136">
    <property type="component" value="Unassembled WGS sequence"/>
</dbReference>
<dbReference type="PANTHER" id="PTHR48047">
    <property type="entry name" value="GLYCOSYLTRANSFERASE"/>
    <property type="match status" value="1"/>
</dbReference>
<reference evidence="3" key="1">
    <citation type="submission" date="2020-09" db="EMBL/GenBank/DDBJ databases">
        <title>Genome-Enabled Discovery of Anthraquinone Biosynthesis in Senna tora.</title>
        <authorList>
            <person name="Kang S.-H."/>
            <person name="Pandey R.P."/>
            <person name="Lee C.-M."/>
            <person name="Sim J.-S."/>
            <person name="Jeong J.-T."/>
            <person name="Choi B.-S."/>
            <person name="Jung M."/>
            <person name="Ginzburg D."/>
            <person name="Zhao K."/>
            <person name="Won S.Y."/>
            <person name="Oh T.-J."/>
            <person name="Yu Y."/>
            <person name="Kim N.-H."/>
            <person name="Lee O.R."/>
            <person name="Lee T.-H."/>
            <person name="Bashyal P."/>
            <person name="Kim T.-S."/>
            <person name="Lee W.-H."/>
            <person name="Kawkins C."/>
            <person name="Kim C.-K."/>
            <person name="Kim J.S."/>
            <person name="Ahn B.O."/>
            <person name="Rhee S.Y."/>
            <person name="Sohng J.K."/>
        </authorList>
    </citation>
    <scope>NUCLEOTIDE SEQUENCE</scope>
    <source>
        <tissue evidence="3">Leaf</tissue>
    </source>
</reference>
<gene>
    <name evidence="3" type="ORF">G2W53_024147</name>
</gene>
<evidence type="ECO:0000313" key="3">
    <source>
        <dbReference type="EMBL" id="KAF7818692.1"/>
    </source>
</evidence>
<keyword evidence="4" id="KW-1185">Reference proteome</keyword>
<dbReference type="SUPFAM" id="SSF53756">
    <property type="entry name" value="UDP-Glycosyltransferase/glycogen phosphorylase"/>
    <property type="match status" value="1"/>
</dbReference>
<dbReference type="Gene3D" id="3.40.50.2000">
    <property type="entry name" value="Glycogen Phosphorylase B"/>
    <property type="match status" value="1"/>
</dbReference>
<comment type="similarity">
    <text evidence="1">Belongs to the UDP-glycosyltransferase family.</text>
</comment>
<proteinExistence type="inferred from homology"/>
<evidence type="ECO:0000313" key="4">
    <source>
        <dbReference type="Proteomes" id="UP000634136"/>
    </source>
</evidence>
<evidence type="ECO:0000256" key="2">
    <source>
        <dbReference type="ARBA" id="ARBA00022676"/>
    </source>
</evidence>
<protein>
    <submittedName>
        <fullName evidence="3">UDP-glycosyltransferase 73D1-like</fullName>
    </submittedName>
</protein>
<dbReference type="EMBL" id="JAAIUW010000008">
    <property type="protein sequence ID" value="KAF7818692.1"/>
    <property type="molecule type" value="Genomic_DNA"/>
</dbReference>
<keyword evidence="2" id="KW-0328">Glycosyltransferase</keyword>
<organism evidence="3 4">
    <name type="scientific">Senna tora</name>
    <dbReference type="NCBI Taxonomy" id="362788"/>
    <lineage>
        <taxon>Eukaryota</taxon>
        <taxon>Viridiplantae</taxon>
        <taxon>Streptophyta</taxon>
        <taxon>Embryophyta</taxon>
        <taxon>Tracheophyta</taxon>
        <taxon>Spermatophyta</taxon>
        <taxon>Magnoliopsida</taxon>
        <taxon>eudicotyledons</taxon>
        <taxon>Gunneridae</taxon>
        <taxon>Pentapetalae</taxon>
        <taxon>rosids</taxon>
        <taxon>fabids</taxon>
        <taxon>Fabales</taxon>
        <taxon>Fabaceae</taxon>
        <taxon>Caesalpinioideae</taxon>
        <taxon>Cassia clade</taxon>
        <taxon>Senna</taxon>
    </lineage>
</organism>
<dbReference type="OrthoDB" id="1744870at2759"/>
<sequence length="293" mass="32378">MASQLDIDQQKQPHFVLVPLLAQGHMIPMIDMARLLGERHVKVTLVTTPCNASRFQHTLHRSPLPISLSSSHSHANKWAFLWAARISTPSLLPPSFAISTMPSTCCNNLSNTTSSTKPLLLLPVLSPTSVSWTSLTAHKFRIPRLVFHGMSCFSLLSSYNIMLHNSHLSLPSDSQPFLIPGIPRHPIEITRAQLPGAFVALPDLDDFRHKMREAEMSAYGVVVNSFEELEHGCAEEYEKAMNKKVWCIATKVRLIRLSGKLMSAPSVAIDRTGIGSGIFQEALHMGGQNSGRQ</sequence>
<evidence type="ECO:0000256" key="1">
    <source>
        <dbReference type="ARBA" id="ARBA00009995"/>
    </source>
</evidence>
<comment type="caution">
    <text evidence="3">The sequence shown here is derived from an EMBL/GenBank/DDBJ whole genome shotgun (WGS) entry which is preliminary data.</text>
</comment>